<dbReference type="OrthoDB" id="9806350at2"/>
<feature type="domain" description="Endoribonuclease L-PSP/chorismate mutase-like" evidence="1">
    <location>
        <begin position="34"/>
        <end position="149"/>
    </location>
</feature>
<dbReference type="Gene3D" id="3.30.1330.40">
    <property type="entry name" value="RutC-like"/>
    <property type="match status" value="1"/>
</dbReference>
<dbReference type="PANTHER" id="PTHR43760">
    <property type="entry name" value="ENDORIBONUCLEASE-RELATED"/>
    <property type="match status" value="1"/>
</dbReference>
<proteinExistence type="predicted"/>
<dbReference type="InterPro" id="IPR013813">
    <property type="entry name" value="Endoribo_LPSP/chorism_mut-like"/>
</dbReference>
<dbReference type="Proteomes" id="UP000307943">
    <property type="component" value="Unassembled WGS sequence"/>
</dbReference>
<name>A0A5C4TAX0_9BACL</name>
<evidence type="ECO:0000313" key="2">
    <source>
        <dbReference type="EMBL" id="TNJ65589.1"/>
    </source>
</evidence>
<dbReference type="CDD" id="cd02199">
    <property type="entry name" value="YjgF_YER057c_UK114_like_1"/>
    <property type="match status" value="1"/>
</dbReference>
<evidence type="ECO:0000259" key="1">
    <source>
        <dbReference type="Pfam" id="PF14588"/>
    </source>
</evidence>
<dbReference type="RefSeq" id="WP_139602882.1">
    <property type="nucleotide sequence ID" value="NZ_VDCQ01000017.1"/>
</dbReference>
<dbReference type="InterPro" id="IPR035959">
    <property type="entry name" value="RutC-like_sf"/>
</dbReference>
<comment type="caution">
    <text evidence="2">The sequence shown here is derived from an EMBL/GenBank/DDBJ whole genome shotgun (WGS) entry which is preliminary data.</text>
</comment>
<dbReference type="SUPFAM" id="SSF55298">
    <property type="entry name" value="YjgF-like"/>
    <property type="match status" value="1"/>
</dbReference>
<organism evidence="2 3">
    <name type="scientific">Paenibacillus hemerocallicola</name>
    <dbReference type="NCBI Taxonomy" id="1172614"/>
    <lineage>
        <taxon>Bacteria</taxon>
        <taxon>Bacillati</taxon>
        <taxon>Bacillota</taxon>
        <taxon>Bacilli</taxon>
        <taxon>Bacillales</taxon>
        <taxon>Paenibacillaceae</taxon>
        <taxon>Paenibacillus</taxon>
    </lineage>
</organism>
<evidence type="ECO:0000313" key="3">
    <source>
        <dbReference type="Proteomes" id="UP000307943"/>
    </source>
</evidence>
<accession>A0A5C4TAX0</accession>
<dbReference type="PANTHER" id="PTHR43760:SF1">
    <property type="entry name" value="ENDORIBONUCLEASE L-PSP_CHORISMATE MUTASE-LIKE DOMAIN-CONTAINING PROTEIN"/>
    <property type="match status" value="1"/>
</dbReference>
<dbReference type="Pfam" id="PF14588">
    <property type="entry name" value="YjgF_endoribonc"/>
    <property type="match status" value="1"/>
</dbReference>
<reference evidence="2 3" key="1">
    <citation type="submission" date="2019-05" db="EMBL/GenBank/DDBJ databases">
        <title>We sequenced the genome of Paenibacillus hemerocallicola KCTC 33185 for further insight into its adaptation and study the phylogeny of Paenibacillus.</title>
        <authorList>
            <person name="Narsing Rao M.P."/>
        </authorList>
    </citation>
    <scope>NUCLEOTIDE SEQUENCE [LARGE SCALE GENOMIC DNA]</scope>
    <source>
        <strain evidence="2 3">KCTC 33185</strain>
    </source>
</reference>
<sequence>MANVSERFEQVGLSLGWKESPAVKEPKLVLPVRVDGRYAYVSGNVPFSAGELKFKGRIGADVSIEEGKLSAAFSVLNCLKALDREVGLDSVEQIVKVTGYLSCTEEVTEHPDIMNAGSQVLVDVFGDAGKHARAALGIHTLPLGSSTEVEIVVALKA</sequence>
<keyword evidence="3" id="KW-1185">Reference proteome</keyword>
<dbReference type="AlphaFoldDB" id="A0A5C4TAX0"/>
<dbReference type="EMBL" id="VDCQ01000017">
    <property type="protein sequence ID" value="TNJ65589.1"/>
    <property type="molecule type" value="Genomic_DNA"/>
</dbReference>
<protein>
    <submittedName>
        <fullName evidence="2">RidA family protein</fullName>
    </submittedName>
</protein>
<gene>
    <name evidence="2" type="ORF">FE784_14295</name>
</gene>